<dbReference type="SMART" id="SM00382">
    <property type="entry name" value="AAA"/>
    <property type="match status" value="1"/>
</dbReference>
<feature type="domain" description="ABC transporter" evidence="5">
    <location>
        <begin position="2"/>
        <end position="220"/>
    </location>
</feature>
<organism evidence="6 7">
    <name type="scientific">Clostridium moniliforme</name>
    <dbReference type="NCBI Taxonomy" id="39489"/>
    <lineage>
        <taxon>Bacteria</taxon>
        <taxon>Bacillati</taxon>
        <taxon>Bacillota</taxon>
        <taxon>Clostridia</taxon>
        <taxon>Eubacteriales</taxon>
        <taxon>Clostridiaceae</taxon>
        <taxon>Clostridium</taxon>
    </lineage>
</organism>
<dbReference type="Gene3D" id="3.40.50.300">
    <property type="entry name" value="P-loop containing nucleotide triphosphate hydrolases"/>
    <property type="match status" value="1"/>
</dbReference>
<dbReference type="PANTHER" id="PTHR43166:SF4">
    <property type="entry name" value="PHOSPHONATES IMPORT ATP-BINDING PROTEIN PHNC"/>
    <property type="match status" value="1"/>
</dbReference>
<evidence type="ECO:0000256" key="3">
    <source>
        <dbReference type="ARBA" id="ARBA00022741"/>
    </source>
</evidence>
<sequence length="220" mass="24356">MLEVKGIKKSFGNNNVFENLDLNIERGKTVVVVGRSGEGKTTLLRCITGLEKCDDGEIIVNNKVFCKNGKYVQGKELKEVRKDIGVVFQNFNLFPHMTVLENVIEAPIKVLKKSKEEAIIMGKSILKSLSMDGKEDNYPCELSGGQMQRVAIARALAMEPKVLCFDEPTSALDPKTTLEVSEIIKDLNKKGITIMIITHDISFANIVANKVLKMENGALQ</sequence>
<evidence type="ECO:0000256" key="1">
    <source>
        <dbReference type="ARBA" id="ARBA00005417"/>
    </source>
</evidence>
<keyword evidence="7" id="KW-1185">Reference proteome</keyword>
<accession>A0ABS4EXV3</accession>
<dbReference type="RefSeq" id="WP_209795548.1">
    <property type="nucleotide sequence ID" value="NZ_JAGGJZ010000001.1"/>
</dbReference>
<dbReference type="InterPro" id="IPR003439">
    <property type="entry name" value="ABC_transporter-like_ATP-bd"/>
</dbReference>
<protein>
    <submittedName>
        <fullName evidence="6">Polar amino acid transport system ATP-binding protein</fullName>
    </submittedName>
</protein>
<evidence type="ECO:0000256" key="4">
    <source>
        <dbReference type="ARBA" id="ARBA00022840"/>
    </source>
</evidence>
<gene>
    <name evidence="6" type="ORF">J2Z53_000401</name>
</gene>
<dbReference type="GO" id="GO:0005524">
    <property type="term" value="F:ATP binding"/>
    <property type="evidence" value="ECO:0007669"/>
    <property type="project" value="UniProtKB-KW"/>
</dbReference>
<name>A0ABS4EXV3_9CLOT</name>
<dbReference type="InterPro" id="IPR003593">
    <property type="entry name" value="AAA+_ATPase"/>
</dbReference>
<dbReference type="InterPro" id="IPR030679">
    <property type="entry name" value="ABC_ATPase_HisP-typ"/>
</dbReference>
<dbReference type="PROSITE" id="PS00211">
    <property type="entry name" value="ABC_TRANSPORTER_1"/>
    <property type="match status" value="1"/>
</dbReference>
<keyword evidence="3" id="KW-0547">Nucleotide-binding</keyword>
<dbReference type="InterPro" id="IPR050086">
    <property type="entry name" value="MetN_ABC_transporter-like"/>
</dbReference>
<dbReference type="Proteomes" id="UP000783390">
    <property type="component" value="Unassembled WGS sequence"/>
</dbReference>
<dbReference type="InterPro" id="IPR017871">
    <property type="entry name" value="ABC_transporter-like_CS"/>
</dbReference>
<evidence type="ECO:0000256" key="2">
    <source>
        <dbReference type="ARBA" id="ARBA00022448"/>
    </source>
</evidence>
<comment type="caution">
    <text evidence="6">The sequence shown here is derived from an EMBL/GenBank/DDBJ whole genome shotgun (WGS) entry which is preliminary data.</text>
</comment>
<evidence type="ECO:0000313" key="6">
    <source>
        <dbReference type="EMBL" id="MBP1888822.1"/>
    </source>
</evidence>
<keyword evidence="2" id="KW-0813">Transport</keyword>
<dbReference type="PIRSF" id="PIRSF039085">
    <property type="entry name" value="ABC_ATPase_HisP"/>
    <property type="match status" value="1"/>
</dbReference>
<dbReference type="Pfam" id="PF00005">
    <property type="entry name" value="ABC_tran"/>
    <property type="match status" value="1"/>
</dbReference>
<comment type="similarity">
    <text evidence="1">Belongs to the ABC transporter superfamily.</text>
</comment>
<dbReference type="PROSITE" id="PS50893">
    <property type="entry name" value="ABC_TRANSPORTER_2"/>
    <property type="match status" value="1"/>
</dbReference>
<evidence type="ECO:0000313" key="7">
    <source>
        <dbReference type="Proteomes" id="UP000783390"/>
    </source>
</evidence>
<dbReference type="SUPFAM" id="SSF52540">
    <property type="entry name" value="P-loop containing nucleoside triphosphate hydrolases"/>
    <property type="match status" value="1"/>
</dbReference>
<keyword evidence="4 6" id="KW-0067">ATP-binding</keyword>
<dbReference type="InterPro" id="IPR027417">
    <property type="entry name" value="P-loop_NTPase"/>
</dbReference>
<reference evidence="6 7" key="1">
    <citation type="submission" date="2021-03" db="EMBL/GenBank/DDBJ databases">
        <title>Genomic Encyclopedia of Type Strains, Phase IV (KMG-IV): sequencing the most valuable type-strain genomes for metagenomic binning, comparative biology and taxonomic classification.</title>
        <authorList>
            <person name="Goeker M."/>
        </authorList>
    </citation>
    <scope>NUCLEOTIDE SEQUENCE [LARGE SCALE GENOMIC DNA]</scope>
    <source>
        <strain evidence="6 7">DSM 3984</strain>
    </source>
</reference>
<dbReference type="PANTHER" id="PTHR43166">
    <property type="entry name" value="AMINO ACID IMPORT ATP-BINDING PROTEIN"/>
    <property type="match status" value="1"/>
</dbReference>
<proteinExistence type="inferred from homology"/>
<evidence type="ECO:0000259" key="5">
    <source>
        <dbReference type="PROSITE" id="PS50893"/>
    </source>
</evidence>
<dbReference type="EMBL" id="JAGGJZ010000001">
    <property type="protein sequence ID" value="MBP1888822.1"/>
    <property type="molecule type" value="Genomic_DNA"/>
</dbReference>